<dbReference type="PANTHER" id="PTHR35310:SF1">
    <property type="entry name" value="CELL WALL INTEGRITY_STRESS RESPONSE COMPONENT-LIKE PROTEIN"/>
    <property type="match status" value="1"/>
</dbReference>
<feature type="transmembrane region" description="Helical" evidence="2">
    <location>
        <begin position="349"/>
        <end position="368"/>
    </location>
</feature>
<feature type="transmembrane region" description="Helical" evidence="2">
    <location>
        <begin position="316"/>
        <end position="337"/>
    </location>
</feature>
<evidence type="ECO:0000256" key="3">
    <source>
        <dbReference type="SAM" id="SignalP"/>
    </source>
</evidence>
<name>A0AAV9AIY2_ACOGR</name>
<feature type="transmembrane region" description="Helical" evidence="2">
    <location>
        <begin position="240"/>
        <end position="262"/>
    </location>
</feature>
<dbReference type="AlphaFoldDB" id="A0AAV9AIY2"/>
<dbReference type="Proteomes" id="UP001179952">
    <property type="component" value="Unassembled WGS sequence"/>
</dbReference>
<gene>
    <name evidence="4" type="ORF">QJS04_geneDACA021197</name>
</gene>
<keyword evidence="3" id="KW-0732">Signal</keyword>
<feature type="signal peptide" evidence="3">
    <location>
        <begin position="1"/>
        <end position="34"/>
    </location>
</feature>
<evidence type="ECO:0000313" key="4">
    <source>
        <dbReference type="EMBL" id="KAK1264343.1"/>
    </source>
</evidence>
<reference evidence="4" key="1">
    <citation type="journal article" date="2023" name="Nat. Commun.">
        <title>Diploid and tetraploid genomes of Acorus and the evolution of monocots.</title>
        <authorList>
            <person name="Ma L."/>
            <person name="Liu K.W."/>
            <person name="Li Z."/>
            <person name="Hsiao Y.Y."/>
            <person name="Qi Y."/>
            <person name="Fu T."/>
            <person name="Tang G.D."/>
            <person name="Zhang D."/>
            <person name="Sun W.H."/>
            <person name="Liu D.K."/>
            <person name="Li Y."/>
            <person name="Chen G.Z."/>
            <person name="Liu X.D."/>
            <person name="Liao X.Y."/>
            <person name="Jiang Y.T."/>
            <person name="Yu X."/>
            <person name="Hao Y."/>
            <person name="Huang J."/>
            <person name="Zhao X.W."/>
            <person name="Ke S."/>
            <person name="Chen Y.Y."/>
            <person name="Wu W.L."/>
            <person name="Hsu J.L."/>
            <person name="Lin Y.F."/>
            <person name="Huang M.D."/>
            <person name="Li C.Y."/>
            <person name="Huang L."/>
            <person name="Wang Z.W."/>
            <person name="Zhao X."/>
            <person name="Zhong W.Y."/>
            <person name="Peng D.H."/>
            <person name="Ahmad S."/>
            <person name="Lan S."/>
            <person name="Zhang J.S."/>
            <person name="Tsai W.C."/>
            <person name="Van de Peer Y."/>
            <person name="Liu Z.J."/>
        </authorList>
    </citation>
    <scope>NUCLEOTIDE SEQUENCE</scope>
    <source>
        <strain evidence="4">SCP</strain>
    </source>
</reference>
<dbReference type="EMBL" id="JAUJYN010000009">
    <property type="protein sequence ID" value="KAK1264343.1"/>
    <property type="molecule type" value="Genomic_DNA"/>
</dbReference>
<organism evidence="4 5">
    <name type="scientific">Acorus gramineus</name>
    <name type="common">Dwarf sweet flag</name>
    <dbReference type="NCBI Taxonomy" id="55184"/>
    <lineage>
        <taxon>Eukaryota</taxon>
        <taxon>Viridiplantae</taxon>
        <taxon>Streptophyta</taxon>
        <taxon>Embryophyta</taxon>
        <taxon>Tracheophyta</taxon>
        <taxon>Spermatophyta</taxon>
        <taxon>Magnoliopsida</taxon>
        <taxon>Liliopsida</taxon>
        <taxon>Acoraceae</taxon>
        <taxon>Acorus</taxon>
    </lineage>
</organism>
<reference evidence="4" key="2">
    <citation type="submission" date="2023-06" db="EMBL/GenBank/DDBJ databases">
        <authorList>
            <person name="Ma L."/>
            <person name="Liu K.-W."/>
            <person name="Li Z."/>
            <person name="Hsiao Y.-Y."/>
            <person name="Qi Y."/>
            <person name="Fu T."/>
            <person name="Tang G."/>
            <person name="Zhang D."/>
            <person name="Sun W.-H."/>
            <person name="Liu D.-K."/>
            <person name="Li Y."/>
            <person name="Chen G.-Z."/>
            <person name="Liu X.-D."/>
            <person name="Liao X.-Y."/>
            <person name="Jiang Y.-T."/>
            <person name="Yu X."/>
            <person name="Hao Y."/>
            <person name="Huang J."/>
            <person name="Zhao X.-W."/>
            <person name="Ke S."/>
            <person name="Chen Y.-Y."/>
            <person name="Wu W.-L."/>
            <person name="Hsu J.-L."/>
            <person name="Lin Y.-F."/>
            <person name="Huang M.-D."/>
            <person name="Li C.-Y."/>
            <person name="Huang L."/>
            <person name="Wang Z.-W."/>
            <person name="Zhao X."/>
            <person name="Zhong W.-Y."/>
            <person name="Peng D.-H."/>
            <person name="Ahmad S."/>
            <person name="Lan S."/>
            <person name="Zhang J.-S."/>
            <person name="Tsai W.-C."/>
            <person name="Van De Peer Y."/>
            <person name="Liu Z.-J."/>
        </authorList>
    </citation>
    <scope>NUCLEOTIDE SEQUENCE</scope>
    <source>
        <strain evidence="4">SCP</strain>
        <tissue evidence="4">Leaves</tissue>
    </source>
</reference>
<evidence type="ECO:0000313" key="5">
    <source>
        <dbReference type="Proteomes" id="UP001179952"/>
    </source>
</evidence>
<keyword evidence="5" id="KW-1185">Reference proteome</keyword>
<evidence type="ECO:0000256" key="2">
    <source>
        <dbReference type="SAM" id="Phobius"/>
    </source>
</evidence>
<feature type="transmembrane region" description="Helical" evidence="2">
    <location>
        <begin position="204"/>
        <end position="228"/>
    </location>
</feature>
<protein>
    <submittedName>
        <fullName evidence="4">Uncharacterized protein</fullName>
    </submittedName>
</protein>
<keyword evidence="2" id="KW-1133">Transmembrane helix</keyword>
<keyword evidence="2" id="KW-0812">Transmembrane</keyword>
<evidence type="ECO:0000256" key="1">
    <source>
        <dbReference type="SAM" id="MobiDB-lite"/>
    </source>
</evidence>
<comment type="caution">
    <text evidence="4">The sequence shown here is derived from an EMBL/GenBank/DDBJ whole genome shotgun (WGS) entry which is preliminary data.</text>
</comment>
<keyword evidence="2" id="KW-0472">Membrane</keyword>
<proteinExistence type="predicted"/>
<sequence length="386" mass="43219">MTSQPIFRFRTSTTLCLFFLYLCLSTSLFAFSQAQTQNNKKKPSLSTNEEEEQQPPSPKPKKKLDQMETKNQTKPIKPKSNSTTTSSPQSKPKLPKPSNSTKTIKTTNSTKPPKLPTNPTKPTKPTTTTTTTVTKPVKPKVHQPKPTIYDDEDDLLSEFRDLPSKFHETLLPDLEKMSTTSKAYLTRANLEITNNFKPIVGNKYAPTIASLTSCVFLIVPLLLLSLAFHQIKTYLSLSKILLFIQAYLAIYFGILSVTSFVTCLEPLKLFYATSPTSYFYTQVFQMGGYVLVLLMQVVNLIVVFSTVEIGLGSKALGLAQVFVGLSVGLHYYAAVFHRAVKREAPRTNWRIHAVYSVCFLVICAFARVDRRKKAYVQDGGEDGKKS</sequence>
<accession>A0AAV9AIY2</accession>
<feature type="region of interest" description="Disordered" evidence="1">
    <location>
        <begin position="37"/>
        <end position="148"/>
    </location>
</feature>
<feature type="compositionally biased region" description="Low complexity" evidence="1">
    <location>
        <begin position="73"/>
        <end position="136"/>
    </location>
</feature>
<feature type="chain" id="PRO_5043698436" evidence="3">
    <location>
        <begin position="35"/>
        <end position="386"/>
    </location>
</feature>
<feature type="transmembrane region" description="Helical" evidence="2">
    <location>
        <begin position="282"/>
        <end position="304"/>
    </location>
</feature>
<dbReference type="PANTHER" id="PTHR35310">
    <property type="entry name" value="CELL WALL INTEGRITY/STRESS RESPONSE COMPONENT-LIKE PROTEIN"/>
    <property type="match status" value="1"/>
</dbReference>